<organism evidence="1 2">
    <name type="scientific">Bowdeniella nasicola</name>
    <dbReference type="NCBI Taxonomy" id="208480"/>
    <lineage>
        <taxon>Bacteria</taxon>
        <taxon>Bacillati</taxon>
        <taxon>Actinomycetota</taxon>
        <taxon>Actinomycetes</taxon>
        <taxon>Actinomycetales</taxon>
        <taxon>Actinomycetaceae</taxon>
        <taxon>Bowdeniella</taxon>
    </lineage>
</organism>
<dbReference type="Proteomes" id="UP000185628">
    <property type="component" value="Unassembled WGS sequence"/>
</dbReference>
<accession>A0A1Q5Q339</accession>
<dbReference type="EMBL" id="MQVR01000027">
    <property type="protein sequence ID" value="OKL54109.1"/>
    <property type="molecule type" value="Genomic_DNA"/>
</dbReference>
<reference evidence="2" key="1">
    <citation type="submission" date="2016-12" db="EMBL/GenBank/DDBJ databases">
        <authorList>
            <person name="Meng X."/>
        </authorList>
    </citation>
    <scope>NUCLEOTIDE SEQUENCE [LARGE SCALE GENOMIC DNA]</scope>
    <source>
        <strain evidence="2">DSM 19116</strain>
    </source>
</reference>
<gene>
    <name evidence="1" type="ORF">BSZ39_05985</name>
</gene>
<protein>
    <submittedName>
        <fullName evidence="1">Uncharacterized protein</fullName>
    </submittedName>
</protein>
<proteinExistence type="predicted"/>
<dbReference type="AlphaFoldDB" id="A0A1Q5Q339"/>
<name>A0A1Q5Q339_9ACTO</name>
<sequence length="99" mass="11591">MYTSKITWVFDDARFHLQVRNSHGTIRKCLSSTFKHPYEFAFYVGRSNIRIQTQRRFSPFGLGQECYFGVLGNSNCVPKIRQRRDIGIGQRRGISICRN</sequence>
<evidence type="ECO:0000313" key="2">
    <source>
        <dbReference type="Proteomes" id="UP000185628"/>
    </source>
</evidence>
<keyword evidence="2" id="KW-1185">Reference proteome</keyword>
<evidence type="ECO:0000313" key="1">
    <source>
        <dbReference type="EMBL" id="OKL54109.1"/>
    </source>
</evidence>
<comment type="caution">
    <text evidence="1">The sequence shown here is derived from an EMBL/GenBank/DDBJ whole genome shotgun (WGS) entry which is preliminary data.</text>
</comment>